<dbReference type="Gene3D" id="2.20.200.10">
    <property type="entry name" value="Outer membrane efflux proteins (OEP)"/>
    <property type="match status" value="1"/>
</dbReference>
<dbReference type="EMBL" id="FXAM01000001">
    <property type="protein sequence ID" value="SMF97102.1"/>
    <property type="molecule type" value="Genomic_DNA"/>
</dbReference>
<feature type="region of interest" description="Disordered" evidence="3">
    <location>
        <begin position="103"/>
        <end position="123"/>
    </location>
</feature>
<comment type="subcellular location">
    <subcellularLocation>
        <location evidence="2">Cell outer membrane</location>
        <topology evidence="2">Lipid-anchor</topology>
    </subcellularLocation>
</comment>
<dbReference type="OrthoDB" id="9770517at2"/>
<evidence type="ECO:0000256" key="3">
    <source>
        <dbReference type="SAM" id="MobiDB-lite"/>
    </source>
</evidence>
<gene>
    <name evidence="4" type="ORF">SAMN02949497_4521</name>
</gene>
<comment type="similarity">
    <text evidence="1 2">Belongs to the outer membrane factor (OMF) (TC 1.B.17) family.</text>
</comment>
<evidence type="ECO:0000256" key="1">
    <source>
        <dbReference type="ARBA" id="ARBA00007613"/>
    </source>
</evidence>
<proteinExistence type="inferred from homology"/>
<keyword evidence="2" id="KW-1134">Transmembrane beta strand</keyword>
<keyword evidence="2 4" id="KW-0449">Lipoprotein</keyword>
<organism evidence="4 5">
    <name type="scientific">Methylomagnum ishizawai</name>
    <dbReference type="NCBI Taxonomy" id="1760988"/>
    <lineage>
        <taxon>Bacteria</taxon>
        <taxon>Pseudomonadati</taxon>
        <taxon>Pseudomonadota</taxon>
        <taxon>Gammaproteobacteria</taxon>
        <taxon>Methylococcales</taxon>
        <taxon>Methylococcaceae</taxon>
        <taxon>Methylomagnum</taxon>
    </lineage>
</organism>
<dbReference type="STRING" id="1760988.SAMN02949497_4521"/>
<dbReference type="GO" id="GO:0015562">
    <property type="term" value="F:efflux transmembrane transporter activity"/>
    <property type="evidence" value="ECO:0007669"/>
    <property type="project" value="InterPro"/>
</dbReference>
<feature type="compositionally biased region" description="Gly residues" evidence="3">
    <location>
        <begin position="113"/>
        <end position="123"/>
    </location>
</feature>
<dbReference type="Proteomes" id="UP000192923">
    <property type="component" value="Unassembled WGS sequence"/>
</dbReference>
<dbReference type="PROSITE" id="PS51257">
    <property type="entry name" value="PROKAR_LIPOPROTEIN"/>
    <property type="match status" value="1"/>
</dbReference>
<reference evidence="4 5" key="1">
    <citation type="submission" date="2016-12" db="EMBL/GenBank/DDBJ databases">
        <authorList>
            <person name="Song W.-J."/>
            <person name="Kurnit D.M."/>
        </authorList>
    </citation>
    <scope>NUCLEOTIDE SEQUENCE [LARGE SCALE GENOMIC DNA]</scope>
    <source>
        <strain evidence="4 5">175</strain>
    </source>
</reference>
<accession>A0A1Y6D9P7</accession>
<evidence type="ECO:0000313" key="5">
    <source>
        <dbReference type="Proteomes" id="UP000192923"/>
    </source>
</evidence>
<dbReference type="PANTHER" id="PTHR30203">
    <property type="entry name" value="OUTER MEMBRANE CATION EFFLUX PROTEIN"/>
    <property type="match status" value="1"/>
</dbReference>
<name>A0A1Y6D9P7_9GAMM</name>
<keyword evidence="2" id="KW-0812">Transmembrane</keyword>
<keyword evidence="2" id="KW-0472">Membrane</keyword>
<dbReference type="RefSeq" id="WP_085215922.1">
    <property type="nucleotide sequence ID" value="NZ_FXAM01000001.1"/>
</dbReference>
<dbReference type="InterPro" id="IPR010131">
    <property type="entry name" value="MdtP/NodT-like"/>
</dbReference>
<sequence>MNPRRLSLLLVGVLAGCTVGPDYQRPKTPTPSHWREATAQTTAPATEWWKAFNDPVLDRLIRQALAENLDLKQTTTRIADARAQGHAVIAGALPSLDAHNSTSRRLNNFSSSGGSGSSGSAAGSGLGVGKQIVNIFQTGFDAEWELDFFGGVQRAFEAAEASLDAEEENRRAVVVSLLGEVARQYIEVRANQRQIAITQDNLRAQTDTLALTRARERAGLATGLEVSQQEAQVATTRAQLPVYATGLKQALHALAVLLGKAPAELAELPGAAAQVPNAAPGLVADLPSELLRRRPDIRKSERQLAAANAQVGVAISDLYPKVNLSAFIGIQNTHITDFTPIGKSWSMASSISLPIFNWGRIQANIDSKQAQHQQAFLSYQSTVLNAFKEVEDALAAYTEEQRRRADLAEAVEASRLAMNLAEERYERGLTTFLDVLETQRALYTAESSLVASQAQVSTGLVALYKALGGGWQVAEPDRAGTEQASAQ</sequence>
<keyword evidence="5" id="KW-1185">Reference proteome</keyword>
<keyword evidence="2" id="KW-0564">Palmitate</keyword>
<dbReference type="Pfam" id="PF02321">
    <property type="entry name" value="OEP"/>
    <property type="match status" value="2"/>
</dbReference>
<dbReference type="SUPFAM" id="SSF56954">
    <property type="entry name" value="Outer membrane efflux proteins (OEP)"/>
    <property type="match status" value="1"/>
</dbReference>
<dbReference type="InterPro" id="IPR003423">
    <property type="entry name" value="OMP_efflux"/>
</dbReference>
<dbReference type="NCBIfam" id="TIGR01845">
    <property type="entry name" value="outer_NodT"/>
    <property type="match status" value="1"/>
</dbReference>
<dbReference type="GO" id="GO:0009279">
    <property type="term" value="C:cell outer membrane"/>
    <property type="evidence" value="ECO:0007669"/>
    <property type="project" value="UniProtKB-SubCell"/>
</dbReference>
<evidence type="ECO:0000313" key="4">
    <source>
        <dbReference type="EMBL" id="SMF97102.1"/>
    </source>
</evidence>
<evidence type="ECO:0000256" key="2">
    <source>
        <dbReference type="RuleBase" id="RU362097"/>
    </source>
</evidence>
<protein>
    <submittedName>
        <fullName evidence="4">Efflux transporter, outer membrane factor (OMF) lipoprotein, NodT family</fullName>
    </submittedName>
</protein>
<dbReference type="AlphaFoldDB" id="A0A1Y6D9P7"/>
<dbReference type="PANTHER" id="PTHR30203:SF32">
    <property type="entry name" value="CATION EFFLUX SYSTEM PROTEIN CUSC"/>
    <property type="match status" value="1"/>
</dbReference>
<dbReference type="Gene3D" id="1.20.1600.10">
    <property type="entry name" value="Outer membrane efflux proteins (OEP)"/>
    <property type="match status" value="1"/>
</dbReference>